<protein>
    <submittedName>
        <fullName evidence="3">Uncharacterized protein</fullName>
    </submittedName>
</protein>
<sequence length="528" mass="53556">MLSQSVALPLALAASLASTAVAFQSPILHNHGVRHHGKERARIARDFAGVHAALDRRLVKGGKGRMQRKVRRAEGAMMLATAANATESSSTPSTSSSYQSTAIWWLQDGWSGACGTDISADALQVALPLSVYPDASVKSSLCGTTVTVTAASTGKSIDCVVVGASERKDYTTFTQAAFTALEGDLQTGELAISFSLSGNAAPVVASSATAAPAPSVAAKVKVPETSEAPAKTTTTTSQAPAVTTTAAAAAANKEANLNLAQKQVKTTTTAAPAPAATTSAAATTDDGSDDDWVCDEEDDSSSSTSSAAPAATNRSAYTAQQASAQSDNSGDSSSSSEWTAPSSTASSSAPTPSSSASSASSSSSSSSASNSGVADTSGSLTLLSQAGVKGFLGDNSNAIISWYHTDSGTDSTSECGFPYSDSVPGFAPSVGTMLNNFGGDYEAAAKAYCGLEAIVTTPDGKTATLYIADGFDDTWVRTPASIDVIYDSFAQLYGSTTSNKNDVVQGATWKLTGNRNSKYAFKSTTSLS</sequence>
<comment type="caution">
    <text evidence="3">The sequence shown here is derived from an EMBL/GenBank/DDBJ whole genome shotgun (WGS) entry which is preliminary data.</text>
</comment>
<evidence type="ECO:0000313" key="3">
    <source>
        <dbReference type="EMBL" id="POY75132.1"/>
    </source>
</evidence>
<dbReference type="InterPro" id="IPR036908">
    <property type="entry name" value="RlpA-like_sf"/>
</dbReference>
<accession>A0A2S5BED0</accession>
<gene>
    <name evidence="3" type="ORF">BMF94_1762</name>
</gene>
<dbReference type="SUPFAM" id="SSF50685">
    <property type="entry name" value="Barwin-like endoglucanases"/>
    <property type="match status" value="1"/>
</dbReference>
<evidence type="ECO:0000256" key="1">
    <source>
        <dbReference type="SAM" id="MobiDB-lite"/>
    </source>
</evidence>
<feature type="region of interest" description="Disordered" evidence="1">
    <location>
        <begin position="266"/>
        <end position="376"/>
    </location>
</feature>
<evidence type="ECO:0000313" key="4">
    <source>
        <dbReference type="Proteomes" id="UP000237144"/>
    </source>
</evidence>
<proteinExistence type="predicted"/>
<feature type="compositionally biased region" description="Low complexity" evidence="1">
    <location>
        <begin position="266"/>
        <end position="285"/>
    </location>
</feature>
<reference evidence="3 4" key="1">
    <citation type="journal article" date="2018" name="Front. Microbiol.">
        <title>Prospects for Fungal Bioremediation of Acidic Radioactive Waste Sites: Characterization and Genome Sequence of Rhodotorula taiwanensis MD1149.</title>
        <authorList>
            <person name="Tkavc R."/>
            <person name="Matrosova V.Y."/>
            <person name="Grichenko O.E."/>
            <person name="Gostincar C."/>
            <person name="Volpe R.P."/>
            <person name="Klimenkova P."/>
            <person name="Gaidamakova E.K."/>
            <person name="Zhou C.E."/>
            <person name="Stewart B.J."/>
            <person name="Lyman M.G."/>
            <person name="Malfatti S.A."/>
            <person name="Rubinfeld B."/>
            <person name="Courtot M."/>
            <person name="Singh J."/>
            <person name="Dalgard C.L."/>
            <person name="Hamilton T."/>
            <person name="Frey K.G."/>
            <person name="Gunde-Cimerman N."/>
            <person name="Dugan L."/>
            <person name="Daly M.J."/>
        </authorList>
    </citation>
    <scope>NUCLEOTIDE SEQUENCE [LARGE SCALE GENOMIC DNA]</scope>
    <source>
        <strain evidence="3 4">MD1149</strain>
    </source>
</reference>
<dbReference type="AlphaFoldDB" id="A0A2S5BED0"/>
<feature type="signal peptide" evidence="2">
    <location>
        <begin position="1"/>
        <end position="22"/>
    </location>
</feature>
<dbReference type="Proteomes" id="UP000237144">
    <property type="component" value="Unassembled WGS sequence"/>
</dbReference>
<dbReference type="EMBL" id="PJQD01000019">
    <property type="protein sequence ID" value="POY75132.1"/>
    <property type="molecule type" value="Genomic_DNA"/>
</dbReference>
<feature type="compositionally biased region" description="Acidic residues" evidence="1">
    <location>
        <begin position="286"/>
        <end position="300"/>
    </location>
</feature>
<evidence type="ECO:0000256" key="2">
    <source>
        <dbReference type="SAM" id="SignalP"/>
    </source>
</evidence>
<organism evidence="3 4">
    <name type="scientific">Rhodotorula taiwanensis</name>
    <dbReference type="NCBI Taxonomy" id="741276"/>
    <lineage>
        <taxon>Eukaryota</taxon>
        <taxon>Fungi</taxon>
        <taxon>Dikarya</taxon>
        <taxon>Basidiomycota</taxon>
        <taxon>Pucciniomycotina</taxon>
        <taxon>Microbotryomycetes</taxon>
        <taxon>Sporidiobolales</taxon>
        <taxon>Sporidiobolaceae</taxon>
        <taxon>Rhodotorula</taxon>
    </lineage>
</organism>
<dbReference type="CDD" id="cd22191">
    <property type="entry name" value="DPBB_RlpA_EXP_N-like"/>
    <property type="match status" value="1"/>
</dbReference>
<feature type="compositionally biased region" description="Low complexity" evidence="1">
    <location>
        <begin position="301"/>
        <end position="371"/>
    </location>
</feature>
<dbReference type="OrthoDB" id="428177at2759"/>
<feature type="chain" id="PRO_5015454279" evidence="2">
    <location>
        <begin position="23"/>
        <end position="528"/>
    </location>
</feature>
<name>A0A2S5BED0_9BASI</name>
<keyword evidence="2" id="KW-0732">Signal</keyword>
<dbReference type="Gene3D" id="2.40.40.10">
    <property type="entry name" value="RlpA-like domain"/>
    <property type="match status" value="1"/>
</dbReference>
<keyword evidence="4" id="KW-1185">Reference proteome</keyword>